<protein>
    <recommendedName>
        <fullName evidence="3">Haloacid dehalogenase</fullName>
    </recommendedName>
</protein>
<comment type="caution">
    <text evidence="1">The sequence shown here is derived from an EMBL/GenBank/DDBJ whole genome shotgun (WGS) entry which is preliminary data.</text>
</comment>
<dbReference type="Pfam" id="PF00702">
    <property type="entry name" value="Hydrolase"/>
    <property type="match status" value="1"/>
</dbReference>
<evidence type="ECO:0008006" key="3">
    <source>
        <dbReference type="Google" id="ProtNLM"/>
    </source>
</evidence>
<accession>A0A1G2KW57</accession>
<dbReference type="InterPro" id="IPR036412">
    <property type="entry name" value="HAD-like_sf"/>
</dbReference>
<dbReference type="EMBL" id="MHQN01000019">
    <property type="protein sequence ID" value="OHA03414.1"/>
    <property type="molecule type" value="Genomic_DNA"/>
</dbReference>
<gene>
    <name evidence="1" type="ORF">A3C92_01175</name>
</gene>
<name>A0A1G2KW57_9BACT</name>
<organism evidence="1 2">
    <name type="scientific">Candidatus Sungbacteria bacterium RIFCSPHIGHO2_02_FULL_53_17</name>
    <dbReference type="NCBI Taxonomy" id="1802275"/>
    <lineage>
        <taxon>Bacteria</taxon>
        <taxon>Candidatus Sungiibacteriota</taxon>
    </lineage>
</organism>
<sequence length="204" mass="23257">MIILDFDGVLFNDARFRKDCAAVFARFGVSRRLYGRTYAQMKERYGGHRHNRHVAILRGSMPSLDISGLNRAMNALFAQSHRYLYRDALPFLSRWKKKGHALAIASNGDRFQKRKIAHSGVAPFMRKIVVGEGTKSPFIRRIAAYAGAKAKIFFIDDKSVVLEEVKKSMPRVQIIQVRRRKAQEYSTHAFAVAPTLAAADRFIR</sequence>
<proteinExistence type="predicted"/>
<dbReference type="AlphaFoldDB" id="A0A1G2KW57"/>
<evidence type="ECO:0000313" key="2">
    <source>
        <dbReference type="Proteomes" id="UP000177177"/>
    </source>
</evidence>
<dbReference type="Proteomes" id="UP000177177">
    <property type="component" value="Unassembled WGS sequence"/>
</dbReference>
<reference evidence="1 2" key="1">
    <citation type="journal article" date="2016" name="Nat. Commun.">
        <title>Thousands of microbial genomes shed light on interconnected biogeochemical processes in an aquifer system.</title>
        <authorList>
            <person name="Anantharaman K."/>
            <person name="Brown C.T."/>
            <person name="Hug L.A."/>
            <person name="Sharon I."/>
            <person name="Castelle C.J."/>
            <person name="Probst A.J."/>
            <person name="Thomas B.C."/>
            <person name="Singh A."/>
            <person name="Wilkins M.J."/>
            <person name="Karaoz U."/>
            <person name="Brodie E.L."/>
            <person name="Williams K.H."/>
            <person name="Hubbard S.S."/>
            <person name="Banfield J.F."/>
        </authorList>
    </citation>
    <scope>NUCLEOTIDE SEQUENCE [LARGE SCALE GENOMIC DNA]</scope>
</reference>
<dbReference type="Gene3D" id="3.40.50.1000">
    <property type="entry name" value="HAD superfamily/HAD-like"/>
    <property type="match status" value="1"/>
</dbReference>
<dbReference type="InterPro" id="IPR023214">
    <property type="entry name" value="HAD_sf"/>
</dbReference>
<evidence type="ECO:0000313" key="1">
    <source>
        <dbReference type="EMBL" id="OHA03414.1"/>
    </source>
</evidence>
<dbReference type="SUPFAM" id="SSF56784">
    <property type="entry name" value="HAD-like"/>
    <property type="match status" value="1"/>
</dbReference>